<accession>W7XCB2</accession>
<feature type="transmembrane region" description="Helical" evidence="1">
    <location>
        <begin position="171"/>
        <end position="194"/>
    </location>
</feature>
<keyword evidence="1" id="KW-1133">Transmembrane helix</keyword>
<dbReference type="RefSeq" id="XP_012652380.1">
    <property type="nucleotide sequence ID" value="XM_012796926.1"/>
</dbReference>
<evidence type="ECO:0000256" key="1">
    <source>
        <dbReference type="SAM" id="Phobius"/>
    </source>
</evidence>
<organism evidence="2 3">
    <name type="scientific">Tetrahymena thermophila (strain SB210)</name>
    <dbReference type="NCBI Taxonomy" id="312017"/>
    <lineage>
        <taxon>Eukaryota</taxon>
        <taxon>Sar</taxon>
        <taxon>Alveolata</taxon>
        <taxon>Ciliophora</taxon>
        <taxon>Intramacronucleata</taxon>
        <taxon>Oligohymenophorea</taxon>
        <taxon>Hymenostomatida</taxon>
        <taxon>Tetrahymenina</taxon>
        <taxon>Tetrahymenidae</taxon>
        <taxon>Tetrahymena</taxon>
    </lineage>
</organism>
<dbReference type="InParanoid" id="W7XCB2"/>
<sequence length="241" mass="29604">MCQDLKFYLSKLQKVSQIFNNFQNLFFSCFYFWANFQYYFFLVSFLDYLNLLLILIKCSILLRYIFNHLRFQKIQNFFFQFFYFIFHTLCDSNPSDKFSFKFDLLFPLKFFRIVLLFIQQVDLYNSIHMSFYIFQVCFTIILHLYHINFFLLFLLLLFFCRLFMKIIFQNFVLMFNGQFVFLFLIHLICLLIFFCLSSNASINFALHSSYAFLYLRNCLFCFIYILFSSLISFVLEVIEFC</sequence>
<reference evidence="3" key="1">
    <citation type="journal article" date="2006" name="PLoS Biol.">
        <title>Macronuclear genome sequence of the ciliate Tetrahymena thermophila, a model eukaryote.</title>
        <authorList>
            <person name="Eisen J.A."/>
            <person name="Coyne R.S."/>
            <person name="Wu M."/>
            <person name="Wu D."/>
            <person name="Thiagarajan M."/>
            <person name="Wortman J.R."/>
            <person name="Badger J.H."/>
            <person name="Ren Q."/>
            <person name="Amedeo P."/>
            <person name="Jones K.M."/>
            <person name="Tallon L.J."/>
            <person name="Delcher A.L."/>
            <person name="Salzberg S.L."/>
            <person name="Silva J.C."/>
            <person name="Haas B.J."/>
            <person name="Majoros W.H."/>
            <person name="Farzad M."/>
            <person name="Carlton J.M."/>
            <person name="Smith R.K. Jr."/>
            <person name="Garg J."/>
            <person name="Pearlman R.E."/>
            <person name="Karrer K.M."/>
            <person name="Sun L."/>
            <person name="Manning G."/>
            <person name="Elde N.C."/>
            <person name="Turkewitz A.P."/>
            <person name="Asai D.J."/>
            <person name="Wilkes D.E."/>
            <person name="Wang Y."/>
            <person name="Cai H."/>
            <person name="Collins K."/>
            <person name="Stewart B.A."/>
            <person name="Lee S.R."/>
            <person name="Wilamowska K."/>
            <person name="Weinberg Z."/>
            <person name="Ruzzo W.L."/>
            <person name="Wloga D."/>
            <person name="Gaertig J."/>
            <person name="Frankel J."/>
            <person name="Tsao C.-C."/>
            <person name="Gorovsky M.A."/>
            <person name="Keeling P.J."/>
            <person name="Waller R.F."/>
            <person name="Patron N.J."/>
            <person name="Cherry J.M."/>
            <person name="Stover N.A."/>
            <person name="Krieger C.J."/>
            <person name="del Toro C."/>
            <person name="Ryder H.F."/>
            <person name="Williamson S.C."/>
            <person name="Barbeau R.A."/>
            <person name="Hamilton E.P."/>
            <person name="Orias E."/>
        </authorList>
    </citation>
    <scope>NUCLEOTIDE SEQUENCE [LARGE SCALE GENOMIC DNA]</scope>
    <source>
        <strain evidence="3">SB210</strain>
    </source>
</reference>
<feature type="transmembrane region" description="Helical" evidence="1">
    <location>
        <begin position="48"/>
        <end position="66"/>
    </location>
</feature>
<gene>
    <name evidence="2" type="ORF">TTHERM_000448976</name>
</gene>
<protein>
    <submittedName>
        <fullName evidence="2">Transmembrane protein, putative</fullName>
    </submittedName>
</protein>
<dbReference type="GeneID" id="24439034"/>
<dbReference type="Proteomes" id="UP000009168">
    <property type="component" value="Unassembled WGS sequence"/>
</dbReference>
<dbReference type="PROSITE" id="PS51257">
    <property type="entry name" value="PROKAR_LIPOPROTEIN"/>
    <property type="match status" value="1"/>
</dbReference>
<dbReference type="EMBL" id="GG662738">
    <property type="protein sequence ID" value="EWS75067.1"/>
    <property type="molecule type" value="Genomic_DNA"/>
</dbReference>
<proteinExistence type="predicted"/>
<keyword evidence="1" id="KW-0472">Membrane</keyword>
<feature type="transmembrane region" description="Helical" evidence="1">
    <location>
        <begin position="214"/>
        <end position="238"/>
    </location>
</feature>
<dbReference type="AlphaFoldDB" id="W7XCB2"/>
<dbReference type="KEGG" id="tet:TTHERM_000448976"/>
<evidence type="ECO:0000313" key="2">
    <source>
        <dbReference type="EMBL" id="EWS75067.1"/>
    </source>
</evidence>
<keyword evidence="1 2" id="KW-0812">Transmembrane</keyword>
<keyword evidence="3" id="KW-1185">Reference proteome</keyword>
<feature type="transmembrane region" description="Helical" evidence="1">
    <location>
        <begin position="21"/>
        <end position="42"/>
    </location>
</feature>
<evidence type="ECO:0000313" key="3">
    <source>
        <dbReference type="Proteomes" id="UP000009168"/>
    </source>
</evidence>
<name>W7XCB2_TETTS</name>
<feature type="transmembrane region" description="Helical" evidence="1">
    <location>
        <begin position="104"/>
        <end position="121"/>
    </location>
</feature>
<feature type="transmembrane region" description="Helical" evidence="1">
    <location>
        <begin position="133"/>
        <end position="159"/>
    </location>
</feature>